<protein>
    <recommendedName>
        <fullName evidence="2">ProQ/FinO domain-containing protein</fullName>
    </recommendedName>
</protein>
<dbReference type="EMBL" id="DPVE01000112">
    <property type="protein sequence ID" value="HCK29788.1"/>
    <property type="molecule type" value="Genomic_DNA"/>
</dbReference>
<dbReference type="SUPFAM" id="SSF48657">
    <property type="entry name" value="FinO-like"/>
    <property type="match status" value="1"/>
</dbReference>
<dbReference type="InterPro" id="IPR036442">
    <property type="entry name" value="ProQ/FinO_sf"/>
</dbReference>
<dbReference type="InterPro" id="IPR016103">
    <property type="entry name" value="ProQ/FinO"/>
</dbReference>
<proteinExistence type="predicted"/>
<dbReference type="Proteomes" id="UP000263596">
    <property type="component" value="Unassembled WGS sequence"/>
</dbReference>
<dbReference type="GO" id="GO:0003723">
    <property type="term" value="F:RNA binding"/>
    <property type="evidence" value="ECO:0007669"/>
    <property type="project" value="UniProtKB-KW"/>
</dbReference>
<gene>
    <name evidence="3" type="ORF">DHW29_06085</name>
</gene>
<sequence>MASNKSLAHSKAVLKMLMERYPHLFDYRKEYIFPLWIGITGEIIKDLQIHPDHHSSIKRAICYYQSWDGYLQSLAFSRVKYNLWKEQKQKTLALERNHAREELKRRKLWTERMEIVFIGKALQLD</sequence>
<reference evidence="3 4" key="1">
    <citation type="journal article" date="2018" name="Nat. Biotechnol.">
        <title>A standardized bacterial taxonomy based on genome phylogeny substantially revises the tree of life.</title>
        <authorList>
            <person name="Parks D.H."/>
            <person name="Chuvochina M."/>
            <person name="Waite D.W."/>
            <person name="Rinke C."/>
            <person name="Skarshewski A."/>
            <person name="Chaumeil P.A."/>
            <person name="Hugenholtz P."/>
        </authorList>
    </citation>
    <scope>NUCLEOTIDE SEQUENCE [LARGE SCALE GENOMIC DNA]</scope>
    <source>
        <strain evidence="3">UBA9669</strain>
    </source>
</reference>
<keyword evidence="1" id="KW-0694">RNA-binding</keyword>
<comment type="caution">
    <text evidence="3">The sequence shown here is derived from an EMBL/GenBank/DDBJ whole genome shotgun (WGS) entry which is preliminary data.</text>
</comment>
<evidence type="ECO:0000259" key="2">
    <source>
        <dbReference type="Pfam" id="PF04352"/>
    </source>
</evidence>
<dbReference type="AlphaFoldDB" id="A0A3D2SLA5"/>
<organism evidence="3 4">
    <name type="scientific">Acinetobacter ursingii</name>
    <dbReference type="NCBI Taxonomy" id="108980"/>
    <lineage>
        <taxon>Bacteria</taxon>
        <taxon>Pseudomonadati</taxon>
        <taxon>Pseudomonadota</taxon>
        <taxon>Gammaproteobacteria</taxon>
        <taxon>Moraxellales</taxon>
        <taxon>Moraxellaceae</taxon>
        <taxon>Acinetobacter</taxon>
    </lineage>
</organism>
<dbReference type="Pfam" id="PF04352">
    <property type="entry name" value="ProQ"/>
    <property type="match status" value="1"/>
</dbReference>
<name>A0A3D2SLA5_9GAMM</name>
<dbReference type="RefSeq" id="WP_151675617.1">
    <property type="nucleotide sequence ID" value="NZ_BKFK01000004.1"/>
</dbReference>
<dbReference type="Gene3D" id="1.10.1710.10">
    <property type="entry name" value="ProQ/FinO domain"/>
    <property type="match status" value="1"/>
</dbReference>
<evidence type="ECO:0000313" key="3">
    <source>
        <dbReference type="EMBL" id="HCK29788.1"/>
    </source>
</evidence>
<evidence type="ECO:0000313" key="4">
    <source>
        <dbReference type="Proteomes" id="UP000263596"/>
    </source>
</evidence>
<accession>A0A3D2SLA5</accession>
<feature type="domain" description="ProQ/FinO" evidence="2">
    <location>
        <begin position="9"/>
        <end position="107"/>
    </location>
</feature>
<evidence type="ECO:0000256" key="1">
    <source>
        <dbReference type="ARBA" id="ARBA00022884"/>
    </source>
</evidence>